<keyword evidence="3" id="KW-1185">Reference proteome</keyword>
<organism evidence="2 3">
    <name type="scientific">Wansuia hejianensis</name>
    <dbReference type="NCBI Taxonomy" id="2763667"/>
    <lineage>
        <taxon>Bacteria</taxon>
        <taxon>Bacillati</taxon>
        <taxon>Bacillota</taxon>
        <taxon>Clostridia</taxon>
        <taxon>Lachnospirales</taxon>
        <taxon>Lachnospiraceae</taxon>
        <taxon>Wansuia</taxon>
    </lineage>
</organism>
<evidence type="ECO:0000259" key="1">
    <source>
        <dbReference type="Pfam" id="PF01208"/>
    </source>
</evidence>
<dbReference type="AlphaFoldDB" id="A0A7G9GDF5"/>
<sequence>MKFPDLDHFDWEQAAATDRIPEFNREENLLYQIISNGLFERLHALMGFEEALCALITDPEEVENFFWELADYKCRLIDKIAEYYRPDIICYHDDWGTQRGLFFSPEIWRRMIKEPTKKIVEHIQSRGIICELHSCGDIRALIPEIADDLGVDGLNIMKLNDIPAMKKLTGIKVVYNVYVDTQKEGAGGTGSSLLFLSNQKAEGYHWGWALILEYFGRN</sequence>
<dbReference type="SUPFAM" id="SSF51726">
    <property type="entry name" value="UROD/MetE-like"/>
    <property type="match status" value="1"/>
</dbReference>
<dbReference type="Pfam" id="PF01208">
    <property type="entry name" value="URO-D"/>
    <property type="match status" value="1"/>
</dbReference>
<dbReference type="Gene3D" id="3.20.20.210">
    <property type="match status" value="1"/>
</dbReference>
<accession>A0A7G9GDF5</accession>
<protein>
    <recommendedName>
        <fullName evidence="1">Uroporphyrinogen decarboxylase (URO-D) domain-containing protein</fullName>
    </recommendedName>
</protein>
<dbReference type="KEGG" id="whj:H9Q79_00520"/>
<dbReference type="InterPro" id="IPR038071">
    <property type="entry name" value="UROD/MetE-like_sf"/>
</dbReference>
<reference evidence="2 3" key="1">
    <citation type="submission" date="2020-08" db="EMBL/GenBank/DDBJ databases">
        <authorList>
            <person name="Liu C."/>
            <person name="Sun Q."/>
        </authorList>
    </citation>
    <scope>NUCLEOTIDE SEQUENCE [LARGE SCALE GENOMIC DNA]</scope>
    <source>
        <strain evidence="2 3">NSJ-29</strain>
    </source>
</reference>
<evidence type="ECO:0000313" key="3">
    <source>
        <dbReference type="Proteomes" id="UP000515860"/>
    </source>
</evidence>
<dbReference type="Proteomes" id="UP000515860">
    <property type="component" value="Chromosome"/>
</dbReference>
<proteinExistence type="predicted"/>
<gene>
    <name evidence="2" type="ORF">H9Q79_00520</name>
</gene>
<dbReference type="InterPro" id="IPR000257">
    <property type="entry name" value="Uroporphyrinogen_deCOase"/>
</dbReference>
<dbReference type="EMBL" id="CP060635">
    <property type="protein sequence ID" value="QNM08837.1"/>
    <property type="molecule type" value="Genomic_DNA"/>
</dbReference>
<dbReference type="RefSeq" id="WP_249328968.1">
    <property type="nucleotide sequence ID" value="NZ_CP060635.1"/>
</dbReference>
<feature type="domain" description="Uroporphyrinogen decarboxylase (URO-D)" evidence="1">
    <location>
        <begin position="45"/>
        <end position="168"/>
    </location>
</feature>
<dbReference type="GO" id="GO:0006779">
    <property type="term" value="P:porphyrin-containing compound biosynthetic process"/>
    <property type="evidence" value="ECO:0007669"/>
    <property type="project" value="InterPro"/>
</dbReference>
<evidence type="ECO:0000313" key="2">
    <source>
        <dbReference type="EMBL" id="QNM08837.1"/>
    </source>
</evidence>
<dbReference type="GO" id="GO:0004853">
    <property type="term" value="F:uroporphyrinogen decarboxylase activity"/>
    <property type="evidence" value="ECO:0007669"/>
    <property type="project" value="InterPro"/>
</dbReference>
<name>A0A7G9GDF5_9FIRM</name>